<dbReference type="RefSeq" id="WP_072698391.1">
    <property type="nucleotide sequence ID" value="NZ_JAFBBL010000001.1"/>
</dbReference>
<dbReference type="GO" id="GO:0016853">
    <property type="term" value="F:isomerase activity"/>
    <property type="evidence" value="ECO:0007669"/>
    <property type="project" value="UniProtKB-KW"/>
</dbReference>
<keyword evidence="4" id="KW-1185">Reference proteome</keyword>
<dbReference type="AlphaFoldDB" id="A0A2X4TP32"/>
<evidence type="ECO:0000256" key="1">
    <source>
        <dbReference type="ARBA" id="ARBA00007637"/>
    </source>
</evidence>
<evidence type="ECO:0000313" key="4">
    <source>
        <dbReference type="Proteomes" id="UP000249091"/>
    </source>
</evidence>
<organism evidence="3 4">
    <name type="scientific">Rhodococcus coprophilus</name>
    <dbReference type="NCBI Taxonomy" id="38310"/>
    <lineage>
        <taxon>Bacteria</taxon>
        <taxon>Bacillati</taxon>
        <taxon>Actinomycetota</taxon>
        <taxon>Actinomycetes</taxon>
        <taxon>Mycobacteriales</taxon>
        <taxon>Nocardiaceae</taxon>
        <taxon>Rhodococcus</taxon>
    </lineage>
</organism>
<comment type="similarity">
    <text evidence="1">Belongs to the NAD(P)-dependent epimerase/dehydratase family.</text>
</comment>
<sequence>MRTLVTGAAGFIGSTLVDRLLAEGHHVVGIDNLSSGDATNLDRALRGEDASAGRFTLVKLDIQNPELVDVVSGINPDVIFHLAAQVDLRASVTDPQFDARSNVLGTINLCEASRRAGVRRVVYAASGGSRYGTPARLPVEEGSPLAPLSPYAVAKLAGELYLGAYAGMYGLEPICLALANVYGPRQNPHGEAGVIAVFGSALISGRPVTVYGDGTAARDYVYVDDVVEAFVQAAHAPASVTGTYNIGTGRQTTVAEVHRLIASLQPESAPPLYADARTGELQAIALDTRRAKQDLGWSPAVDVAEGIQRTVQWLRTVPGLAPISSAGRPIGARSAGEEVRSAS</sequence>
<dbReference type="SUPFAM" id="SSF51735">
    <property type="entry name" value="NAD(P)-binding Rossmann-fold domains"/>
    <property type="match status" value="1"/>
</dbReference>
<feature type="domain" description="NAD-dependent epimerase/dehydratase" evidence="2">
    <location>
        <begin position="4"/>
        <end position="247"/>
    </location>
</feature>
<dbReference type="InterPro" id="IPR001509">
    <property type="entry name" value="Epimerase_deHydtase"/>
</dbReference>
<dbReference type="PRINTS" id="PR01713">
    <property type="entry name" value="NUCEPIMERASE"/>
</dbReference>
<dbReference type="KEGG" id="rcr:NCTC10994_00684"/>
<dbReference type="Proteomes" id="UP000249091">
    <property type="component" value="Chromosome 1"/>
</dbReference>
<protein>
    <submittedName>
        <fullName evidence="3">Putative nucleotide-sugar epimerase</fullName>
        <ecNumber evidence="3">4.2.1.46</ecNumber>
        <ecNumber evidence="3">5.1.3.-</ecNumber>
    </submittedName>
</protein>
<dbReference type="InterPro" id="IPR036291">
    <property type="entry name" value="NAD(P)-bd_dom_sf"/>
</dbReference>
<proteinExistence type="inferred from homology"/>
<accession>A0A2X4TP32</accession>
<keyword evidence="3" id="KW-0456">Lyase</keyword>
<evidence type="ECO:0000259" key="2">
    <source>
        <dbReference type="Pfam" id="PF01370"/>
    </source>
</evidence>
<dbReference type="Pfam" id="PF01370">
    <property type="entry name" value="Epimerase"/>
    <property type="match status" value="1"/>
</dbReference>
<reference evidence="3 4" key="1">
    <citation type="submission" date="2018-06" db="EMBL/GenBank/DDBJ databases">
        <authorList>
            <consortium name="Pathogen Informatics"/>
            <person name="Doyle S."/>
        </authorList>
    </citation>
    <scope>NUCLEOTIDE SEQUENCE [LARGE SCALE GENOMIC DNA]</scope>
    <source>
        <strain evidence="3 4">NCTC10994</strain>
    </source>
</reference>
<evidence type="ECO:0000313" key="3">
    <source>
        <dbReference type="EMBL" id="SQI28931.1"/>
    </source>
</evidence>
<name>A0A2X4TP32_9NOCA</name>
<dbReference type="Gene3D" id="3.40.50.720">
    <property type="entry name" value="NAD(P)-binding Rossmann-like Domain"/>
    <property type="match status" value="1"/>
</dbReference>
<keyword evidence="3" id="KW-0413">Isomerase</keyword>
<dbReference type="PANTHER" id="PTHR43000">
    <property type="entry name" value="DTDP-D-GLUCOSE 4,6-DEHYDRATASE-RELATED"/>
    <property type="match status" value="1"/>
</dbReference>
<dbReference type="GO" id="GO:0008460">
    <property type="term" value="F:dTDP-glucose 4,6-dehydratase activity"/>
    <property type="evidence" value="ECO:0007669"/>
    <property type="project" value="UniProtKB-EC"/>
</dbReference>
<dbReference type="Gene3D" id="3.90.25.10">
    <property type="entry name" value="UDP-galactose 4-epimerase, domain 1"/>
    <property type="match status" value="1"/>
</dbReference>
<dbReference type="EC" id="5.1.3.-" evidence="3"/>
<dbReference type="EC" id="4.2.1.46" evidence="3"/>
<dbReference type="STRING" id="1219011.GCA_001895045_00404"/>
<gene>
    <name evidence="3" type="primary">strE</name>
    <name evidence="3" type="ORF">NCTC10994_00684</name>
</gene>
<dbReference type="EMBL" id="LS483468">
    <property type="protein sequence ID" value="SQI28931.1"/>
    <property type="molecule type" value="Genomic_DNA"/>
</dbReference>